<dbReference type="Proteomes" id="UP000320475">
    <property type="component" value="Unassembled WGS sequence"/>
</dbReference>
<dbReference type="PANTHER" id="PTHR31323:SF1">
    <property type="entry name" value="MECHANOSENSITIVE ION CHANNEL PROTEIN"/>
    <property type="match status" value="1"/>
</dbReference>
<evidence type="ECO:0000313" key="9">
    <source>
        <dbReference type="EMBL" id="TPX47630.1"/>
    </source>
</evidence>
<keyword evidence="5 7" id="KW-0472">Membrane</keyword>
<feature type="transmembrane region" description="Helical" evidence="7">
    <location>
        <begin position="542"/>
        <end position="564"/>
    </location>
</feature>
<dbReference type="GO" id="GO:0016020">
    <property type="term" value="C:membrane"/>
    <property type="evidence" value="ECO:0007669"/>
    <property type="project" value="UniProtKB-SubCell"/>
</dbReference>
<dbReference type="SUPFAM" id="SSF47473">
    <property type="entry name" value="EF-hand"/>
    <property type="match status" value="1"/>
</dbReference>
<dbReference type="VEuPathDB" id="FungiDB:SeMB42_g00395"/>
<dbReference type="InterPro" id="IPR023408">
    <property type="entry name" value="MscS_beta-dom_sf"/>
</dbReference>
<accession>A0A507D9P8</accession>
<keyword evidence="4 7" id="KW-1133">Transmembrane helix</keyword>
<evidence type="ECO:0000313" key="12">
    <source>
        <dbReference type="Proteomes" id="UP000320475"/>
    </source>
</evidence>
<keyword evidence="2 7" id="KW-0812">Transmembrane</keyword>
<reference evidence="11 12" key="1">
    <citation type="journal article" date="2019" name="Sci. Rep.">
        <title>Comparative genomics of chytrid fungi reveal insights into the obligate biotrophic and pathogenic lifestyle of Synchytrium endobioticum.</title>
        <authorList>
            <person name="van de Vossenberg B.T.L.H."/>
            <person name="Warris S."/>
            <person name="Nguyen H.D.T."/>
            <person name="van Gent-Pelzer M.P.E."/>
            <person name="Joly D.L."/>
            <person name="van de Geest H.C."/>
            <person name="Bonants P.J.M."/>
            <person name="Smith D.S."/>
            <person name="Levesque C.A."/>
            <person name="van der Lee T.A.J."/>
        </authorList>
    </citation>
    <scope>NUCLEOTIDE SEQUENCE [LARGE SCALE GENOMIC DNA]</scope>
    <source>
        <strain evidence="9 12">LEV6574</strain>
        <strain evidence="10 11">MB42</strain>
    </source>
</reference>
<evidence type="ECO:0000256" key="4">
    <source>
        <dbReference type="ARBA" id="ARBA00022989"/>
    </source>
</evidence>
<dbReference type="Pfam" id="PF00924">
    <property type="entry name" value="MS_channel_2nd"/>
    <property type="match status" value="1"/>
</dbReference>
<dbReference type="InterPro" id="IPR058650">
    <property type="entry name" value="Msy1/2-like"/>
</dbReference>
<name>A0A507D9P8_9FUNG</name>
<dbReference type="GO" id="GO:0006874">
    <property type="term" value="P:intracellular calcium ion homeostasis"/>
    <property type="evidence" value="ECO:0007669"/>
    <property type="project" value="TreeGrafter"/>
</dbReference>
<feature type="transmembrane region" description="Helical" evidence="7">
    <location>
        <begin position="266"/>
        <end position="284"/>
    </location>
</feature>
<feature type="transmembrane region" description="Helical" evidence="7">
    <location>
        <begin position="156"/>
        <end position="183"/>
    </location>
</feature>
<evidence type="ECO:0000313" key="10">
    <source>
        <dbReference type="EMBL" id="TPX54190.1"/>
    </source>
</evidence>
<dbReference type="SMART" id="SM00054">
    <property type="entry name" value="EFh"/>
    <property type="match status" value="1"/>
</dbReference>
<feature type="compositionally biased region" description="Low complexity" evidence="6">
    <location>
        <begin position="69"/>
        <end position="90"/>
    </location>
</feature>
<dbReference type="AlphaFoldDB" id="A0A507D9P8"/>
<feature type="domain" description="EF-hand" evidence="8">
    <location>
        <begin position="483"/>
        <end position="518"/>
    </location>
</feature>
<dbReference type="PROSITE" id="PS50222">
    <property type="entry name" value="EF_HAND_2"/>
    <property type="match status" value="1"/>
</dbReference>
<dbReference type="PROSITE" id="PS00018">
    <property type="entry name" value="EF_HAND_1"/>
    <property type="match status" value="1"/>
</dbReference>
<feature type="transmembrane region" description="Helical" evidence="7">
    <location>
        <begin position="570"/>
        <end position="594"/>
    </location>
</feature>
<comment type="caution">
    <text evidence="9">The sequence shown here is derived from an EMBL/GenBank/DDBJ whole genome shotgun (WGS) entry which is preliminary data.</text>
</comment>
<dbReference type="EMBL" id="QEAN01000008">
    <property type="protein sequence ID" value="TPX54190.1"/>
    <property type="molecule type" value="Genomic_DNA"/>
</dbReference>
<dbReference type="InterPro" id="IPR018247">
    <property type="entry name" value="EF_Hand_1_Ca_BS"/>
</dbReference>
<gene>
    <name evidence="9" type="ORF">SeLEV6574_g02549</name>
    <name evidence="10" type="ORF">SeMB42_g00395</name>
</gene>
<dbReference type="InterPro" id="IPR006685">
    <property type="entry name" value="MscS_channel_2nd"/>
</dbReference>
<evidence type="ECO:0000256" key="7">
    <source>
        <dbReference type="SAM" id="Phobius"/>
    </source>
</evidence>
<dbReference type="SUPFAM" id="SSF50182">
    <property type="entry name" value="Sm-like ribonucleoproteins"/>
    <property type="match status" value="1"/>
</dbReference>
<dbReference type="Proteomes" id="UP000317494">
    <property type="component" value="Unassembled WGS sequence"/>
</dbReference>
<evidence type="ECO:0000313" key="11">
    <source>
        <dbReference type="Proteomes" id="UP000317494"/>
    </source>
</evidence>
<keyword evidence="11" id="KW-1185">Reference proteome</keyword>
<evidence type="ECO:0000256" key="3">
    <source>
        <dbReference type="ARBA" id="ARBA00022837"/>
    </source>
</evidence>
<dbReference type="Pfam" id="PF25886">
    <property type="entry name" value="Msy1"/>
    <property type="match status" value="1"/>
</dbReference>
<dbReference type="GO" id="GO:0005262">
    <property type="term" value="F:calcium channel activity"/>
    <property type="evidence" value="ECO:0007669"/>
    <property type="project" value="TreeGrafter"/>
</dbReference>
<evidence type="ECO:0000256" key="2">
    <source>
        <dbReference type="ARBA" id="ARBA00022692"/>
    </source>
</evidence>
<protein>
    <recommendedName>
        <fullName evidence="8">EF-hand domain-containing protein</fullName>
    </recommendedName>
</protein>
<dbReference type="InterPro" id="IPR010920">
    <property type="entry name" value="LSM_dom_sf"/>
</dbReference>
<evidence type="ECO:0000256" key="1">
    <source>
        <dbReference type="ARBA" id="ARBA00004370"/>
    </source>
</evidence>
<proteinExistence type="predicted"/>
<organism evidence="9 12">
    <name type="scientific">Synchytrium endobioticum</name>
    <dbReference type="NCBI Taxonomy" id="286115"/>
    <lineage>
        <taxon>Eukaryota</taxon>
        <taxon>Fungi</taxon>
        <taxon>Fungi incertae sedis</taxon>
        <taxon>Chytridiomycota</taxon>
        <taxon>Chytridiomycota incertae sedis</taxon>
        <taxon>Chytridiomycetes</taxon>
        <taxon>Synchytriales</taxon>
        <taxon>Synchytriaceae</taxon>
        <taxon>Synchytrium</taxon>
    </lineage>
</organism>
<dbReference type="GO" id="GO:0005509">
    <property type="term" value="F:calcium ion binding"/>
    <property type="evidence" value="ECO:0007669"/>
    <property type="project" value="InterPro"/>
</dbReference>
<comment type="subcellular location">
    <subcellularLocation>
        <location evidence="1">Membrane</location>
    </subcellularLocation>
</comment>
<dbReference type="PANTHER" id="PTHR31323">
    <property type="entry name" value="MECHANOSENSITIVE ION CHANNEL PROTEIN MSY2"/>
    <property type="match status" value="1"/>
</dbReference>
<feature type="transmembrane region" description="Helical" evidence="7">
    <location>
        <begin position="296"/>
        <end position="315"/>
    </location>
</feature>
<keyword evidence="3" id="KW-0106">Calcium</keyword>
<feature type="transmembrane region" description="Helical" evidence="7">
    <location>
        <begin position="203"/>
        <end position="226"/>
    </location>
</feature>
<dbReference type="InterPro" id="IPR002048">
    <property type="entry name" value="EF_hand_dom"/>
</dbReference>
<evidence type="ECO:0000256" key="5">
    <source>
        <dbReference type="ARBA" id="ARBA00023136"/>
    </source>
</evidence>
<dbReference type="Gene3D" id="2.30.30.60">
    <property type="match status" value="1"/>
</dbReference>
<dbReference type="Gene3D" id="1.10.238.10">
    <property type="entry name" value="EF-hand"/>
    <property type="match status" value="1"/>
</dbReference>
<dbReference type="EMBL" id="QEAM01000073">
    <property type="protein sequence ID" value="TPX47630.1"/>
    <property type="molecule type" value="Genomic_DNA"/>
</dbReference>
<sequence>MCPAASLSKATITPTAIVVEPAFAYVEQSANSKVIEGLLVSGQITRVAYDKLRALELQELRKPEISTQPVSATMTSSAPASPTSTLTSSSFVPRPPIDNVGSDQAGPVRDTATPALSAEWWDKDDPSELGTRNSKRRKRTSQGLFGQLRFVYRLPLLLQTLFLILVGGLIVMIPGSISVVFFVKDREAYWTQQEPTHMGIGGYPFFVFAVFITIIWTFFWGCRYFLIVLPEVVIRISDFIIGTADDGSTNIRVEHIVDYLRHIRRAVVYLLTSVVGLTSFAGIFREHVDTSTYYNWQTILTLLWTCLVWGCFVWVCEKLALQVFAVQFSRRAFAERLEDEKFAFHVLGCLNRARHRPHNSLGMVMSKSDLASDSHHGSDLDNEMVVNELEKMEKKSSRHRGEPWFKATGFSYFQRGINESTKKLGLYAKNVGGLFVGYDAGESAGIILRNLHDAKTLSRRLFVALQRGSTGVLYPNDFRPYFSNEEETMEAFRLFDKNENGDISPQEMRSTIISMYKDKLALDKSLRDGNQAMQKLDGMFKVFMTILIAFICLGIFGVNVSSFLTGLVSLWLGTLFAIGGTVKNLLEAIIFLFVTHPYDVGDVVEIDGVTYIVKEFALTSTIFRTGDGKEVIAPNPTLNTKFIYNIRRSGPMVETITLKLSSDTTEDQLNGLKESLNSFLSTQTREFNSGITPVISQLNNNNEMVVSISPQHKMNWSQGNKVARSNRFMMELIKILKDLNISFSQSSLNVKLDPTLSRDMIVGIEKSDTAISRRKSPDHKDD</sequence>
<feature type="region of interest" description="Disordered" evidence="6">
    <location>
        <begin position="66"/>
        <end position="108"/>
    </location>
</feature>
<evidence type="ECO:0000256" key="6">
    <source>
        <dbReference type="SAM" id="MobiDB-lite"/>
    </source>
</evidence>
<dbReference type="OrthoDB" id="544685at2759"/>
<dbReference type="InterPro" id="IPR011992">
    <property type="entry name" value="EF-hand-dom_pair"/>
</dbReference>
<evidence type="ECO:0000259" key="8">
    <source>
        <dbReference type="PROSITE" id="PS50222"/>
    </source>
</evidence>